<accession>A0ABV1JFP7</accession>
<organism evidence="6 7">
    <name type="scientific">Raoultibacter massiliensis</name>
    <dbReference type="NCBI Taxonomy" id="1852371"/>
    <lineage>
        <taxon>Bacteria</taxon>
        <taxon>Bacillati</taxon>
        <taxon>Actinomycetota</taxon>
        <taxon>Coriobacteriia</taxon>
        <taxon>Eggerthellales</taxon>
        <taxon>Eggerthellaceae</taxon>
        <taxon>Raoultibacter</taxon>
    </lineage>
</organism>
<dbReference type="EMBL" id="JBBNOP010000013">
    <property type="protein sequence ID" value="MEQ3363910.1"/>
    <property type="molecule type" value="Genomic_DNA"/>
</dbReference>
<dbReference type="InterPro" id="IPR036388">
    <property type="entry name" value="WH-like_DNA-bd_sf"/>
</dbReference>
<dbReference type="PRINTS" id="PR00038">
    <property type="entry name" value="HTHLUXR"/>
</dbReference>
<feature type="transmembrane region" description="Helical" evidence="4">
    <location>
        <begin position="258"/>
        <end position="278"/>
    </location>
</feature>
<feature type="domain" description="HTH luxR-type" evidence="5">
    <location>
        <begin position="432"/>
        <end position="497"/>
    </location>
</feature>
<dbReference type="InterPro" id="IPR000792">
    <property type="entry name" value="Tscrpt_reg_LuxR_C"/>
</dbReference>
<protein>
    <submittedName>
        <fullName evidence="6">Helix-turn-helix transcriptional regulator</fullName>
    </submittedName>
</protein>
<reference evidence="6 7" key="1">
    <citation type="submission" date="2024-04" db="EMBL/GenBank/DDBJ databases">
        <title>Human intestinal bacterial collection.</title>
        <authorList>
            <person name="Pauvert C."/>
            <person name="Hitch T.C.A."/>
            <person name="Clavel T."/>
        </authorList>
    </citation>
    <scope>NUCLEOTIDE SEQUENCE [LARGE SCALE GENOMIC DNA]</scope>
    <source>
        <strain evidence="6 7">CLA-KB-H42</strain>
    </source>
</reference>
<keyword evidence="4" id="KW-1133">Transmembrane helix</keyword>
<dbReference type="PANTHER" id="PTHR44688:SF16">
    <property type="entry name" value="DNA-BINDING TRANSCRIPTIONAL ACTIVATOR DEVR_DOSR"/>
    <property type="match status" value="1"/>
</dbReference>
<evidence type="ECO:0000256" key="2">
    <source>
        <dbReference type="ARBA" id="ARBA00023125"/>
    </source>
</evidence>
<dbReference type="SMART" id="SM00421">
    <property type="entry name" value="HTH_LUXR"/>
    <property type="match status" value="1"/>
</dbReference>
<keyword evidence="1" id="KW-0805">Transcription regulation</keyword>
<dbReference type="RefSeq" id="WP_349227824.1">
    <property type="nucleotide sequence ID" value="NZ_JBBNOP010000013.1"/>
</dbReference>
<dbReference type="Proteomes" id="UP001487305">
    <property type="component" value="Unassembled WGS sequence"/>
</dbReference>
<evidence type="ECO:0000256" key="1">
    <source>
        <dbReference type="ARBA" id="ARBA00023015"/>
    </source>
</evidence>
<comment type="caution">
    <text evidence="6">The sequence shown here is derived from an EMBL/GenBank/DDBJ whole genome shotgun (WGS) entry which is preliminary data.</text>
</comment>
<sequence>MGTHSPEKSAKTIAAVSARTAVPAGFAIAWLFVVFLSATLYRNSADVGSATLSTVFCSIFFFAASALALGFFNTQKLSEHKRKLHGAGLAVLTGASVLFPLRGLVGISDWAALAVFGLLAGIGLALVVLFYVSVLSTMSFAVVVSWYLISLTAGVGLFFLYMIAVPTDLVASFFWLLPVLSAGLSFALSRNRLERQSMFSTYARSLAQSQLRAMFDHRAFPYFIVVSGFLFGYCYNVYPKSTRFAGVYTEAAFGLVSLAAVALLVVCLAVVGVLILVGRLAKRKSAYVLGSMLLVALAVMYFCLPNMPSSWMLFVMLDGAAVSTALFALLGVLLRFSLGDAKRFRQFFLLLAGSVVAGASIAALFIETTIPDPMIVVPEFLRDAVIVGTPAIGFIILALMFFLLSQNAFFPAATGAQPDAIGVSDIHAAREVIAERFSLTPREEEILGMLLLGRSGPYISEDLYLSKSTVKTHIRHIYDKTGVSSRQQLIDLAHGVREGESGK</sequence>
<evidence type="ECO:0000313" key="6">
    <source>
        <dbReference type="EMBL" id="MEQ3363910.1"/>
    </source>
</evidence>
<dbReference type="SUPFAM" id="SSF46894">
    <property type="entry name" value="C-terminal effector domain of the bipartite response regulators"/>
    <property type="match status" value="1"/>
</dbReference>
<evidence type="ECO:0000259" key="5">
    <source>
        <dbReference type="PROSITE" id="PS50043"/>
    </source>
</evidence>
<feature type="transmembrane region" description="Helical" evidence="4">
    <location>
        <begin position="169"/>
        <end position="188"/>
    </location>
</feature>
<feature type="transmembrane region" description="Helical" evidence="4">
    <location>
        <begin position="84"/>
        <end position="104"/>
    </location>
</feature>
<feature type="transmembrane region" description="Helical" evidence="4">
    <location>
        <begin position="285"/>
        <end position="304"/>
    </location>
</feature>
<dbReference type="InterPro" id="IPR016032">
    <property type="entry name" value="Sig_transdc_resp-reg_C-effctor"/>
</dbReference>
<dbReference type="CDD" id="cd06170">
    <property type="entry name" value="LuxR_C_like"/>
    <property type="match status" value="1"/>
</dbReference>
<dbReference type="Gene3D" id="1.10.10.10">
    <property type="entry name" value="Winged helix-like DNA-binding domain superfamily/Winged helix DNA-binding domain"/>
    <property type="match status" value="1"/>
</dbReference>
<keyword evidence="2" id="KW-0238">DNA-binding</keyword>
<feature type="transmembrane region" description="Helical" evidence="4">
    <location>
        <begin position="110"/>
        <end position="132"/>
    </location>
</feature>
<keyword evidence="7" id="KW-1185">Reference proteome</keyword>
<feature type="transmembrane region" description="Helical" evidence="4">
    <location>
        <begin position="346"/>
        <end position="366"/>
    </location>
</feature>
<evidence type="ECO:0000256" key="4">
    <source>
        <dbReference type="SAM" id="Phobius"/>
    </source>
</evidence>
<feature type="transmembrane region" description="Helical" evidence="4">
    <location>
        <begin position="47"/>
        <end position="72"/>
    </location>
</feature>
<proteinExistence type="predicted"/>
<evidence type="ECO:0000256" key="3">
    <source>
        <dbReference type="ARBA" id="ARBA00023163"/>
    </source>
</evidence>
<keyword evidence="4" id="KW-0472">Membrane</keyword>
<evidence type="ECO:0000313" key="7">
    <source>
        <dbReference type="Proteomes" id="UP001487305"/>
    </source>
</evidence>
<dbReference type="PANTHER" id="PTHR44688">
    <property type="entry name" value="DNA-BINDING TRANSCRIPTIONAL ACTIVATOR DEVR_DOSR"/>
    <property type="match status" value="1"/>
</dbReference>
<feature type="transmembrane region" description="Helical" evidence="4">
    <location>
        <begin position="386"/>
        <end position="404"/>
    </location>
</feature>
<feature type="transmembrane region" description="Helical" evidence="4">
    <location>
        <begin position="144"/>
        <end position="163"/>
    </location>
</feature>
<dbReference type="PROSITE" id="PS50043">
    <property type="entry name" value="HTH_LUXR_2"/>
    <property type="match status" value="1"/>
</dbReference>
<name>A0ABV1JFP7_9ACTN</name>
<gene>
    <name evidence="6" type="ORF">AAA083_13075</name>
</gene>
<dbReference type="Pfam" id="PF00196">
    <property type="entry name" value="GerE"/>
    <property type="match status" value="1"/>
</dbReference>
<keyword evidence="3" id="KW-0804">Transcription</keyword>
<keyword evidence="4" id="KW-0812">Transmembrane</keyword>
<feature type="transmembrane region" description="Helical" evidence="4">
    <location>
        <begin position="310"/>
        <end position="334"/>
    </location>
</feature>
<feature type="transmembrane region" description="Helical" evidence="4">
    <location>
        <begin position="219"/>
        <end position="238"/>
    </location>
</feature>
<feature type="transmembrane region" description="Helical" evidence="4">
    <location>
        <begin position="21"/>
        <end position="41"/>
    </location>
</feature>